<dbReference type="OrthoDB" id="1114670at2"/>
<dbReference type="Proteomes" id="UP000245872">
    <property type="component" value="Chromosome"/>
</dbReference>
<keyword evidence="8" id="KW-1185">Reference proteome</keyword>
<dbReference type="CDD" id="cd03255">
    <property type="entry name" value="ABC_MJ0796_LolCDE_FtsE"/>
    <property type="match status" value="1"/>
</dbReference>
<evidence type="ECO:0000256" key="5">
    <source>
        <dbReference type="ARBA" id="ARBA00038388"/>
    </source>
</evidence>
<dbReference type="InterPro" id="IPR017871">
    <property type="entry name" value="ABC_transporter-like_CS"/>
</dbReference>
<dbReference type="GO" id="GO:0022857">
    <property type="term" value="F:transmembrane transporter activity"/>
    <property type="evidence" value="ECO:0007669"/>
    <property type="project" value="UniProtKB-ARBA"/>
</dbReference>
<dbReference type="InterPro" id="IPR017911">
    <property type="entry name" value="MacB-like_ATP-bd"/>
</dbReference>
<evidence type="ECO:0000256" key="3">
    <source>
        <dbReference type="ARBA" id="ARBA00022840"/>
    </source>
</evidence>
<feature type="domain" description="ABC transporter" evidence="6">
    <location>
        <begin position="2"/>
        <end position="219"/>
    </location>
</feature>
<dbReference type="SMART" id="SM00382">
    <property type="entry name" value="AAA"/>
    <property type="match status" value="1"/>
</dbReference>
<dbReference type="Pfam" id="PF00005">
    <property type="entry name" value="ABC_tran"/>
    <property type="match status" value="1"/>
</dbReference>
<reference evidence="7 8" key="1">
    <citation type="submission" date="2018-05" db="EMBL/GenBank/DDBJ databases">
        <title>Candidatus Cardinium hertigii Genome Assembly.</title>
        <authorList>
            <person name="Showmaker K.C."/>
            <person name="Walden K.O."/>
            <person name="Fields C.J."/>
            <person name="Lambert K.N."/>
            <person name="Hudson M.E."/>
        </authorList>
    </citation>
    <scope>NUCLEOTIDE SEQUENCE [LARGE SCALE GENOMIC DNA]</scope>
    <source>
        <strain evidence="8">cHgTN10</strain>
    </source>
</reference>
<keyword evidence="1" id="KW-0813">Transport</keyword>
<comment type="similarity">
    <text evidence="5">Belongs to the ABC transporter superfamily. Macrolide exporter (TC 3.A.1.122) family.</text>
</comment>
<dbReference type="InterPro" id="IPR003593">
    <property type="entry name" value="AAA+_ATPase"/>
</dbReference>
<accession>A0A2Z3LAA8</accession>
<keyword evidence="4" id="KW-1278">Translocase</keyword>
<evidence type="ECO:0000256" key="1">
    <source>
        <dbReference type="ARBA" id="ARBA00022448"/>
    </source>
</evidence>
<keyword evidence="2" id="KW-0547">Nucleotide-binding</keyword>
<evidence type="ECO:0000259" key="6">
    <source>
        <dbReference type="PROSITE" id="PS50893"/>
    </source>
</evidence>
<sequence length="220" mass="24129">MIQIRALHKSYQTDNSTREVLRGIDFHVEKGDLVALMGQSGAGKSTLLNIIGILDNYDQGSYLLNGILVKDLTSQEASKYRNQLIGFIFQSFHLIPFKTALENVTLPLYYQGVAKAERYKRALAMLDRVGLASHARLKPQALSGGQQQRVAIARALVTAPPLILADEPTGALDSSTAHEIMQLLKELNQEGNTILIVTHSAQVAQQCHCIQTIVDGKIVP</sequence>
<dbReference type="InterPro" id="IPR003439">
    <property type="entry name" value="ABC_transporter-like_ATP-bd"/>
</dbReference>
<dbReference type="EMBL" id="CP029619">
    <property type="protein sequence ID" value="AWN82261.1"/>
    <property type="molecule type" value="Genomic_DNA"/>
</dbReference>
<dbReference type="FunFam" id="3.40.50.300:FF:000032">
    <property type="entry name" value="Export ABC transporter ATP-binding protein"/>
    <property type="match status" value="1"/>
</dbReference>
<dbReference type="GO" id="GO:0098796">
    <property type="term" value="C:membrane protein complex"/>
    <property type="evidence" value="ECO:0007669"/>
    <property type="project" value="UniProtKB-ARBA"/>
</dbReference>
<proteinExistence type="inferred from homology"/>
<dbReference type="GO" id="GO:0005524">
    <property type="term" value="F:ATP binding"/>
    <property type="evidence" value="ECO:0007669"/>
    <property type="project" value="UniProtKB-KW"/>
</dbReference>
<dbReference type="KEGG" id="cher:DK880_00964"/>
<evidence type="ECO:0000313" key="7">
    <source>
        <dbReference type="EMBL" id="AWN82261.1"/>
    </source>
</evidence>
<dbReference type="Gene3D" id="3.40.50.300">
    <property type="entry name" value="P-loop containing nucleotide triphosphate hydrolases"/>
    <property type="match status" value="1"/>
</dbReference>
<dbReference type="GO" id="GO:0016887">
    <property type="term" value="F:ATP hydrolysis activity"/>
    <property type="evidence" value="ECO:0007669"/>
    <property type="project" value="InterPro"/>
</dbReference>
<evidence type="ECO:0000256" key="2">
    <source>
        <dbReference type="ARBA" id="ARBA00022741"/>
    </source>
</evidence>
<dbReference type="PANTHER" id="PTHR42798:SF2">
    <property type="entry name" value="ABC TRANSPORTER ATP-BINDING PROTEIN MG467-RELATED"/>
    <property type="match status" value="1"/>
</dbReference>
<dbReference type="RefSeq" id="WP_109997635.1">
    <property type="nucleotide sequence ID" value="NZ_CP029619.1"/>
</dbReference>
<evidence type="ECO:0000256" key="4">
    <source>
        <dbReference type="ARBA" id="ARBA00022967"/>
    </source>
</evidence>
<gene>
    <name evidence="7" type="primary">yknY</name>
    <name evidence="7" type="ORF">DK880_00964</name>
</gene>
<name>A0A2Z3LAA8_9BACT</name>
<dbReference type="SUPFAM" id="SSF52540">
    <property type="entry name" value="P-loop containing nucleoside triphosphate hydrolases"/>
    <property type="match status" value="1"/>
</dbReference>
<dbReference type="InterPro" id="IPR027417">
    <property type="entry name" value="P-loop_NTPase"/>
</dbReference>
<evidence type="ECO:0000313" key="8">
    <source>
        <dbReference type="Proteomes" id="UP000245872"/>
    </source>
</evidence>
<protein>
    <submittedName>
        <fullName evidence="7">Putative ABC transporter ATP-binding protein YknY</fullName>
        <ecNumber evidence="7">3.6.3.-</ecNumber>
    </submittedName>
</protein>
<dbReference type="EC" id="3.6.3.-" evidence="7"/>
<keyword evidence="7" id="KW-0378">Hydrolase</keyword>
<dbReference type="PROSITE" id="PS00211">
    <property type="entry name" value="ABC_TRANSPORTER_1"/>
    <property type="match status" value="1"/>
</dbReference>
<dbReference type="PROSITE" id="PS50893">
    <property type="entry name" value="ABC_TRANSPORTER_2"/>
    <property type="match status" value="1"/>
</dbReference>
<keyword evidence="3 7" id="KW-0067">ATP-binding</keyword>
<dbReference type="PANTHER" id="PTHR42798">
    <property type="entry name" value="LIPOPROTEIN-RELEASING SYSTEM ATP-BINDING PROTEIN LOLD"/>
    <property type="match status" value="1"/>
</dbReference>
<organism evidence="7 8">
    <name type="scientific">Candidatus Cardinium hertigii</name>
    <dbReference type="NCBI Taxonomy" id="247481"/>
    <lineage>
        <taxon>Bacteria</taxon>
        <taxon>Pseudomonadati</taxon>
        <taxon>Bacteroidota</taxon>
        <taxon>Cytophagia</taxon>
        <taxon>Cytophagales</taxon>
        <taxon>Amoebophilaceae</taxon>
        <taxon>Candidatus Cardinium</taxon>
    </lineage>
</organism>
<dbReference type="AlphaFoldDB" id="A0A2Z3LAA8"/>